<dbReference type="Gene3D" id="3.30.70.270">
    <property type="match status" value="1"/>
</dbReference>
<dbReference type="PROSITE" id="PS50887">
    <property type="entry name" value="GGDEF"/>
    <property type="match status" value="1"/>
</dbReference>
<gene>
    <name evidence="5" type="ORF">J7W16_10545</name>
</gene>
<dbReference type="CDD" id="cd01948">
    <property type="entry name" value="EAL"/>
    <property type="match status" value="1"/>
</dbReference>
<dbReference type="InterPro" id="IPR000700">
    <property type="entry name" value="PAS-assoc_C"/>
</dbReference>
<feature type="domain" description="GGDEF" evidence="4">
    <location>
        <begin position="532"/>
        <end position="666"/>
    </location>
</feature>
<dbReference type="NCBIfam" id="TIGR00229">
    <property type="entry name" value="sensory_box"/>
    <property type="match status" value="4"/>
</dbReference>
<dbReference type="Pfam" id="PF13426">
    <property type="entry name" value="PAS_9"/>
    <property type="match status" value="1"/>
</dbReference>
<feature type="domain" description="EAL" evidence="3">
    <location>
        <begin position="675"/>
        <end position="930"/>
    </location>
</feature>
<evidence type="ECO:0000259" key="4">
    <source>
        <dbReference type="PROSITE" id="PS50887"/>
    </source>
</evidence>
<dbReference type="InterPro" id="IPR043128">
    <property type="entry name" value="Rev_trsase/Diguanyl_cyclase"/>
</dbReference>
<dbReference type="SMART" id="SM00052">
    <property type="entry name" value="EAL"/>
    <property type="match status" value="1"/>
</dbReference>
<dbReference type="InterPro" id="IPR052155">
    <property type="entry name" value="Biofilm_reg_signaling"/>
</dbReference>
<dbReference type="SMART" id="SM00086">
    <property type="entry name" value="PAC"/>
    <property type="match status" value="4"/>
</dbReference>
<dbReference type="SMART" id="SM00091">
    <property type="entry name" value="PAS"/>
    <property type="match status" value="4"/>
</dbReference>
<dbReference type="Gene3D" id="3.20.20.450">
    <property type="entry name" value="EAL domain"/>
    <property type="match status" value="1"/>
</dbReference>
<feature type="domain" description="PAS" evidence="1">
    <location>
        <begin position="377"/>
        <end position="447"/>
    </location>
</feature>
<dbReference type="RefSeq" id="WP_210597280.1">
    <property type="nucleotide sequence ID" value="NZ_JAGKSQ010000004.1"/>
</dbReference>
<comment type="caution">
    <text evidence="5">The sequence shown here is derived from an EMBL/GenBank/DDBJ whole genome shotgun (WGS) entry which is preliminary data.</text>
</comment>
<feature type="domain" description="PAS" evidence="1">
    <location>
        <begin position="133"/>
        <end position="203"/>
    </location>
</feature>
<dbReference type="InterPro" id="IPR000160">
    <property type="entry name" value="GGDEF_dom"/>
</dbReference>
<dbReference type="PANTHER" id="PTHR44757">
    <property type="entry name" value="DIGUANYLATE CYCLASE DGCP"/>
    <property type="match status" value="1"/>
</dbReference>
<dbReference type="NCBIfam" id="TIGR00254">
    <property type="entry name" value="GGDEF"/>
    <property type="match status" value="1"/>
</dbReference>
<dbReference type="SMART" id="SM00267">
    <property type="entry name" value="GGDEF"/>
    <property type="match status" value="1"/>
</dbReference>
<dbReference type="InterPro" id="IPR001633">
    <property type="entry name" value="EAL_dom"/>
</dbReference>
<feature type="domain" description="PAS" evidence="1">
    <location>
        <begin position="5"/>
        <end position="55"/>
    </location>
</feature>
<dbReference type="InterPro" id="IPR029787">
    <property type="entry name" value="Nucleotide_cyclase"/>
</dbReference>
<dbReference type="InterPro" id="IPR013656">
    <property type="entry name" value="PAS_4"/>
</dbReference>
<dbReference type="GO" id="GO:0006355">
    <property type="term" value="P:regulation of DNA-templated transcription"/>
    <property type="evidence" value="ECO:0007669"/>
    <property type="project" value="InterPro"/>
</dbReference>
<dbReference type="Proteomes" id="UP000678228">
    <property type="component" value="Unassembled WGS sequence"/>
</dbReference>
<reference evidence="5" key="1">
    <citation type="submission" date="2021-03" db="EMBL/GenBank/DDBJ databases">
        <title>Bacillus suaedae sp. nov., isolated from Suaeda aralocaspica.</title>
        <authorList>
            <person name="Lei R.F.R."/>
        </authorList>
    </citation>
    <scope>NUCLEOTIDE SEQUENCE</scope>
    <source>
        <strain evidence="5">YZJH907-2</strain>
    </source>
</reference>
<evidence type="ECO:0000313" key="6">
    <source>
        <dbReference type="Proteomes" id="UP000678228"/>
    </source>
</evidence>
<dbReference type="PANTHER" id="PTHR44757:SF2">
    <property type="entry name" value="BIOFILM ARCHITECTURE MAINTENANCE PROTEIN MBAA"/>
    <property type="match status" value="1"/>
</dbReference>
<dbReference type="SUPFAM" id="SSF55785">
    <property type="entry name" value="PYP-like sensor domain (PAS domain)"/>
    <property type="match status" value="4"/>
</dbReference>
<organism evidence="5 6">
    <name type="scientific">Halalkalibacter suaedae</name>
    <dbReference type="NCBI Taxonomy" id="2822140"/>
    <lineage>
        <taxon>Bacteria</taxon>
        <taxon>Bacillati</taxon>
        <taxon>Bacillota</taxon>
        <taxon>Bacilli</taxon>
        <taxon>Bacillales</taxon>
        <taxon>Bacillaceae</taxon>
        <taxon>Halalkalibacter</taxon>
    </lineage>
</organism>
<dbReference type="Pfam" id="PF00563">
    <property type="entry name" value="EAL"/>
    <property type="match status" value="1"/>
</dbReference>
<evidence type="ECO:0000259" key="3">
    <source>
        <dbReference type="PROSITE" id="PS50883"/>
    </source>
</evidence>
<dbReference type="InterPro" id="IPR035919">
    <property type="entry name" value="EAL_sf"/>
</dbReference>
<protein>
    <submittedName>
        <fullName evidence="5">EAL domain-containing protein</fullName>
    </submittedName>
</protein>
<evidence type="ECO:0000259" key="1">
    <source>
        <dbReference type="PROSITE" id="PS50112"/>
    </source>
</evidence>
<dbReference type="Gene3D" id="3.30.450.20">
    <property type="entry name" value="PAS domain"/>
    <property type="match status" value="4"/>
</dbReference>
<evidence type="ECO:0000313" key="5">
    <source>
        <dbReference type="EMBL" id="MBP3951575.1"/>
    </source>
</evidence>
<dbReference type="SUPFAM" id="SSF55073">
    <property type="entry name" value="Nucleotide cyclase"/>
    <property type="match status" value="1"/>
</dbReference>
<dbReference type="PROSITE" id="PS50112">
    <property type="entry name" value="PAS"/>
    <property type="match status" value="4"/>
</dbReference>
<dbReference type="CDD" id="cd00130">
    <property type="entry name" value="PAS"/>
    <property type="match status" value="4"/>
</dbReference>
<accession>A0A940WSB2</accession>
<dbReference type="CDD" id="cd01949">
    <property type="entry name" value="GGDEF"/>
    <property type="match status" value="1"/>
</dbReference>
<dbReference type="InterPro" id="IPR001610">
    <property type="entry name" value="PAC"/>
</dbReference>
<feature type="domain" description="PAC" evidence="2">
    <location>
        <begin position="80"/>
        <end position="132"/>
    </location>
</feature>
<name>A0A940WSB2_9BACI</name>
<dbReference type="PROSITE" id="PS50113">
    <property type="entry name" value="PAC"/>
    <property type="match status" value="1"/>
</dbReference>
<keyword evidence="6" id="KW-1185">Reference proteome</keyword>
<dbReference type="InterPro" id="IPR000014">
    <property type="entry name" value="PAS"/>
</dbReference>
<dbReference type="PROSITE" id="PS50883">
    <property type="entry name" value="EAL"/>
    <property type="match status" value="1"/>
</dbReference>
<dbReference type="AlphaFoldDB" id="A0A940WSB2"/>
<evidence type="ECO:0000259" key="2">
    <source>
        <dbReference type="PROSITE" id="PS50113"/>
    </source>
</evidence>
<proteinExistence type="predicted"/>
<dbReference type="EMBL" id="JAGKSQ010000004">
    <property type="protein sequence ID" value="MBP3951575.1"/>
    <property type="molecule type" value="Genomic_DNA"/>
</dbReference>
<dbReference type="Pfam" id="PF00989">
    <property type="entry name" value="PAS"/>
    <property type="match status" value="2"/>
</dbReference>
<sequence>MKDVEREVFDVTFNTILDGIIVTDKWGAIIQVNDGFSTLFGWSKNMVLGKTVMDLQMIPEQVIADYKALVDRAHLGEKINCYSMKQRTKASQLIDITLSITPIYNHEGQLSYITMILRDVSETLNLQDELIHITEKYKSLFRYQPNMIFLLTTDFEWMDFNDQVVTNTGIKRSQITKSNFITYFHKDDHEEIINSLNKAIEGGHTETLSLLKHIDGGYQTVRMSFFPCNSKGQVNGVFVVANDESEQQTAKDKLRNAQTELEMIYHNTTDGIFSMGHDGGVLDVNKPFTKMLGWELKEIRNPAENLIPQEELKFEIRSKLLKNEAVINKEVKRIHKNGEIKTILASYQPVQHDEIFAVGVYKDITNEAHLRQQLKLSAEHYKSLFYHNYDCVYTLDINGGFLECNPATEKVTGYTVEEFLTVPFESIIAIEDLEKVNQTFAQAVNGISKSYECTIVTKSRKRRTINVTNVPMIIDGQVKGVFGIAKDITDQRKREREIHEMAYYDQLTKLANRSLFTDRLNQAWQRVRKERTLMALLYLDLDGFKLVNDSLGHDVGDQLLIDVSERIKQVVPDTATFARKGGDEFAVLLPTIKHTAEALRCAKEILEALKIPFIFQEFEFHITTSIGITYYSGDPDVSTQTLVKQADWAMYHVKDHNKNGYAIYNEQMNKKALRRVVLETNLREAIANEDFFLEYQPIIELSTGSIVGMEVLVRWDHASLGTISPGEFIPLAEETGLIIPLGEWILREACLQTKRWQLQGLQSLRVSINVSVRQLQQQGRFVDSVKRILDEVELETKWIDFEITETALMKNEEEMIGVLNEIKSLGINISIDDFGTGYSSMYHLKSFSVDTLKIDCSFIGEMHTNPKSKAIVTSIIKLAQALNLKTIAEGVEVGDQLRLLSSEKANAIQGYYFSPPVSSKEFENYLLEGYMFQLNQKERV</sequence>
<dbReference type="InterPro" id="IPR035965">
    <property type="entry name" value="PAS-like_dom_sf"/>
</dbReference>
<dbReference type="Pfam" id="PF08448">
    <property type="entry name" value="PAS_4"/>
    <property type="match status" value="1"/>
</dbReference>
<feature type="domain" description="PAS" evidence="1">
    <location>
        <begin position="257"/>
        <end position="299"/>
    </location>
</feature>
<dbReference type="InterPro" id="IPR013767">
    <property type="entry name" value="PAS_fold"/>
</dbReference>
<dbReference type="Pfam" id="PF00990">
    <property type="entry name" value="GGDEF"/>
    <property type="match status" value="1"/>
</dbReference>
<dbReference type="SUPFAM" id="SSF141868">
    <property type="entry name" value="EAL domain-like"/>
    <property type="match status" value="1"/>
</dbReference>